<dbReference type="InterPro" id="IPR020561">
    <property type="entry name" value="PRibGlycinamid_synth_ATP-grasp"/>
</dbReference>
<evidence type="ECO:0000256" key="4">
    <source>
        <dbReference type="PROSITE-ProRule" id="PRU00409"/>
    </source>
</evidence>
<proteinExistence type="predicted"/>
<evidence type="ECO:0000313" key="6">
    <source>
        <dbReference type="EMBL" id="MBC8362052.1"/>
    </source>
</evidence>
<gene>
    <name evidence="6" type="ORF">H8E23_11715</name>
</gene>
<evidence type="ECO:0000256" key="1">
    <source>
        <dbReference type="ARBA" id="ARBA00022598"/>
    </source>
</evidence>
<evidence type="ECO:0000259" key="5">
    <source>
        <dbReference type="PROSITE" id="PS50975"/>
    </source>
</evidence>
<protein>
    <recommendedName>
        <fullName evidence="5">ATP-grasp domain-containing protein</fullName>
    </recommendedName>
</protein>
<dbReference type="Pfam" id="PF01071">
    <property type="entry name" value="GARS_A"/>
    <property type="match status" value="1"/>
</dbReference>
<comment type="caution">
    <text evidence="6">The sequence shown here is derived from an EMBL/GenBank/DDBJ whole genome shotgun (WGS) entry which is preliminary data.</text>
</comment>
<organism evidence="6 7">
    <name type="scientific">Candidatus Desulfatibia profunda</name>
    <dbReference type="NCBI Taxonomy" id="2841695"/>
    <lineage>
        <taxon>Bacteria</taxon>
        <taxon>Pseudomonadati</taxon>
        <taxon>Thermodesulfobacteriota</taxon>
        <taxon>Desulfobacteria</taxon>
        <taxon>Desulfobacterales</taxon>
        <taxon>Desulfobacterales incertae sedis</taxon>
        <taxon>Candidatus Desulfatibia</taxon>
    </lineage>
</organism>
<dbReference type="GO" id="GO:0009113">
    <property type="term" value="P:purine nucleobase biosynthetic process"/>
    <property type="evidence" value="ECO:0007669"/>
    <property type="project" value="InterPro"/>
</dbReference>
<accession>A0A8J6NTJ5</accession>
<sequence length="534" mass="59675">MAKKTIGFVGPDARTCMCAYTVSAVEGDKYNGAIIKGMTGMGPVMDAVRGKKEWILKIFPVSGHSVGDYKNAVIKAFENGEIDYVVIMPEDPLFEGLVNELIEAGYGERVMGLTKESAFIEGDKIKAKVWMKRAGVPVAPFKAVNAKDLQQVKRVVIQFIRNHGGAVLKYPYSAGGKGSRPVFRVEDILAVWNKLLKDYGKNYQERYGNNKWPLLIEAWKSEIEISFTALLDAKGNFRVLPTAMDYPLRFEGPPSQFNPVTGGMAAIGMHPAETPELIKMVRTKVIRPFVVELKKKGILRPCILYPGCRVSIDPLTGKPVGILVYEMNIRAGEPEMQVVARRLKNLGELIVATFEGRLDEVEPDVRADQISICMALVVGPGGPQGQKGYPDSYTKYETAAVDFKRLTKRGILIVPSNVSWDEEKQRLMSDGSRVFYLSKNATVQPGQKRGEVAKTLRHKLLQAFDDGLVSVIPREAEEAFEAAKILFKQGNIPKEKYEKAKAHFEKANRLDIRRDPGRIYEEWDELYPDWRLAG</sequence>
<dbReference type="SUPFAM" id="SSF56059">
    <property type="entry name" value="Glutathione synthetase ATP-binding domain-like"/>
    <property type="match status" value="1"/>
</dbReference>
<evidence type="ECO:0000256" key="3">
    <source>
        <dbReference type="ARBA" id="ARBA00022840"/>
    </source>
</evidence>
<dbReference type="InterPro" id="IPR000115">
    <property type="entry name" value="PRibGlycinamide_synth"/>
</dbReference>
<evidence type="ECO:0000313" key="7">
    <source>
        <dbReference type="Proteomes" id="UP000603434"/>
    </source>
</evidence>
<dbReference type="PANTHER" id="PTHR43472">
    <property type="entry name" value="PHOSPHORIBOSYLAMINE--GLYCINE LIGASE"/>
    <property type="match status" value="1"/>
</dbReference>
<dbReference type="GO" id="GO:0046872">
    <property type="term" value="F:metal ion binding"/>
    <property type="evidence" value="ECO:0007669"/>
    <property type="project" value="InterPro"/>
</dbReference>
<dbReference type="InterPro" id="IPR011761">
    <property type="entry name" value="ATP-grasp"/>
</dbReference>
<dbReference type="Gene3D" id="3.30.470.20">
    <property type="entry name" value="ATP-grasp fold, B domain"/>
    <property type="match status" value="1"/>
</dbReference>
<reference evidence="6 7" key="1">
    <citation type="submission" date="2020-08" db="EMBL/GenBank/DDBJ databases">
        <title>Bridging the membrane lipid divide: bacteria of the FCB group superphylum have the potential to synthesize archaeal ether lipids.</title>
        <authorList>
            <person name="Villanueva L."/>
            <person name="Von Meijenfeldt F.A.B."/>
            <person name="Westbye A.B."/>
            <person name="Yadav S."/>
            <person name="Hopmans E.C."/>
            <person name="Dutilh B.E."/>
            <person name="Sinninghe Damste J.S."/>
        </authorList>
    </citation>
    <scope>NUCLEOTIDE SEQUENCE [LARGE SCALE GENOMIC DNA]</scope>
    <source>
        <strain evidence="6">NIOZ-UU30</strain>
    </source>
</reference>
<evidence type="ECO:0000256" key="2">
    <source>
        <dbReference type="ARBA" id="ARBA00022741"/>
    </source>
</evidence>
<dbReference type="AlphaFoldDB" id="A0A8J6NTJ5"/>
<dbReference type="EMBL" id="JACNJH010000166">
    <property type="protein sequence ID" value="MBC8362052.1"/>
    <property type="molecule type" value="Genomic_DNA"/>
</dbReference>
<dbReference type="GO" id="GO:0005524">
    <property type="term" value="F:ATP binding"/>
    <property type="evidence" value="ECO:0007669"/>
    <property type="project" value="UniProtKB-UniRule"/>
</dbReference>
<dbReference type="GO" id="GO:0004637">
    <property type="term" value="F:phosphoribosylamine-glycine ligase activity"/>
    <property type="evidence" value="ECO:0007669"/>
    <property type="project" value="InterPro"/>
</dbReference>
<dbReference type="SMART" id="SM01209">
    <property type="entry name" value="GARS_A"/>
    <property type="match status" value="1"/>
</dbReference>
<dbReference type="PANTHER" id="PTHR43472:SF1">
    <property type="entry name" value="PHOSPHORIBOSYLAMINE--GLYCINE LIGASE, CHLOROPLASTIC"/>
    <property type="match status" value="1"/>
</dbReference>
<keyword evidence="2 4" id="KW-0547">Nucleotide-binding</keyword>
<keyword evidence="3 4" id="KW-0067">ATP-binding</keyword>
<feature type="domain" description="ATP-grasp" evidence="5">
    <location>
        <begin position="128"/>
        <end position="355"/>
    </location>
</feature>
<dbReference type="Proteomes" id="UP000603434">
    <property type="component" value="Unassembled WGS sequence"/>
</dbReference>
<dbReference type="PROSITE" id="PS50975">
    <property type="entry name" value="ATP_GRASP"/>
    <property type="match status" value="1"/>
</dbReference>
<keyword evidence="1" id="KW-0436">Ligase</keyword>
<name>A0A8J6NTJ5_9BACT</name>